<keyword evidence="3" id="KW-0479">Metal-binding</keyword>
<evidence type="ECO:0000256" key="5">
    <source>
        <dbReference type="ARBA" id="ARBA00023014"/>
    </source>
</evidence>
<feature type="domain" description="4Fe-4S ferredoxin-type" evidence="7">
    <location>
        <begin position="155"/>
        <end position="184"/>
    </location>
</feature>
<comment type="caution">
    <text evidence="10">The sequence shown here is derived from an EMBL/GenBank/DDBJ whole genome shotgun (WGS) entry which is preliminary data.</text>
</comment>
<reference evidence="11" key="1">
    <citation type="submission" date="2018-05" db="EMBL/GenBank/DDBJ databases">
        <title>Genome Sequencing of selected type strains of the family Eggerthellaceae.</title>
        <authorList>
            <person name="Danylec N."/>
            <person name="Stoll D.A."/>
            <person name="Doetsch A."/>
            <person name="Huch M."/>
        </authorList>
    </citation>
    <scope>NUCLEOTIDE SEQUENCE [LARGE SCALE GENOMIC DNA]</scope>
    <source>
        <strain evidence="11">DSM 27213</strain>
    </source>
</reference>
<dbReference type="PANTHER" id="PTHR24960:SF79">
    <property type="entry name" value="PHOTOSYSTEM I IRON-SULFUR CENTER"/>
    <property type="match status" value="1"/>
</dbReference>
<evidence type="ECO:0000313" key="13">
    <source>
        <dbReference type="Proteomes" id="UP000468327"/>
    </source>
</evidence>
<organism evidence="10 11">
    <name type="scientific">Gordonibacter urolithinfaciens</name>
    <dbReference type="NCBI Taxonomy" id="1335613"/>
    <lineage>
        <taxon>Bacteria</taxon>
        <taxon>Bacillati</taxon>
        <taxon>Actinomycetota</taxon>
        <taxon>Coriobacteriia</taxon>
        <taxon>Eggerthellales</taxon>
        <taxon>Eggerthellaceae</taxon>
        <taxon>Gordonibacter</taxon>
    </lineage>
</organism>
<accession>A0A1Y4FZH9</accession>
<dbReference type="CDD" id="cd16373">
    <property type="entry name" value="DMSOR_beta_like"/>
    <property type="match status" value="1"/>
</dbReference>
<dbReference type="InterPro" id="IPR050157">
    <property type="entry name" value="PSI_iron-sulfur_center"/>
</dbReference>
<dbReference type="Proteomes" id="UP000285258">
    <property type="component" value="Unassembled WGS sequence"/>
</dbReference>
<keyword evidence="2" id="KW-0004">4Fe-4S</keyword>
<dbReference type="Proteomes" id="UP000462865">
    <property type="component" value="Unassembled WGS sequence"/>
</dbReference>
<reference evidence="8 12" key="4">
    <citation type="journal article" date="2019" name="Nat. Med.">
        <title>A library of human gut bacterial isolates paired with longitudinal multiomics data enables mechanistic microbiome research.</title>
        <authorList>
            <person name="Poyet M."/>
            <person name="Groussin M."/>
            <person name="Gibbons S.M."/>
            <person name="Avila-Pacheco J."/>
            <person name="Jiang X."/>
            <person name="Kearney S.M."/>
            <person name="Perrotta A.R."/>
            <person name="Berdy B."/>
            <person name="Zhao S."/>
            <person name="Lieberman T.D."/>
            <person name="Swanson P.K."/>
            <person name="Smith M."/>
            <person name="Roesemann S."/>
            <person name="Alexander J.E."/>
            <person name="Rich S.A."/>
            <person name="Livny J."/>
            <person name="Vlamakis H."/>
            <person name="Clish C."/>
            <person name="Bullock K."/>
            <person name="Deik A."/>
            <person name="Scott J."/>
            <person name="Pierce K.A."/>
            <person name="Xavier R.J."/>
            <person name="Alm E.J."/>
        </authorList>
    </citation>
    <scope>NUCLEOTIDE SEQUENCE [LARGE SCALE GENOMIC DNA]</scope>
    <source>
        <strain evidence="8 12">BIOML-A1</strain>
    </source>
</reference>
<name>A0A1Y4FZH9_9ACTN</name>
<dbReference type="PROSITE" id="PS00198">
    <property type="entry name" value="4FE4S_FER_1"/>
    <property type="match status" value="1"/>
</dbReference>
<comment type="cofactor">
    <cofactor evidence="1">
        <name>[4Fe-4S] cluster</name>
        <dbReference type="ChEBI" id="CHEBI:49883"/>
    </cofactor>
</comment>
<sequence>MGVDTISRRGFLAAGAVGAITIGAGGFGAATKQADAAFVRPPGVESNARLAAACNRCQRCLQACPYGIITPVPLSGGFVAYGTPTLAFEQAHCDFCMKCVEACPTGALAFGGARERDLGVAVVVKDACVAWDWSGCTVCKDECPVEGAISLDDHDRPVVHADLCDGCGKCETSCPSSSLRAYNPSIANKGIVVVSRESEAAHASGAVADAELTSLRTTAAAEALPPHSRGMHPDGPDGSLRPASGEGKGATHENA</sequence>
<dbReference type="InterPro" id="IPR017896">
    <property type="entry name" value="4Fe4S_Fe-S-bd"/>
</dbReference>
<dbReference type="Pfam" id="PF12838">
    <property type="entry name" value="Fer4_7"/>
    <property type="match status" value="1"/>
</dbReference>
<dbReference type="InterPro" id="IPR006311">
    <property type="entry name" value="TAT_signal"/>
</dbReference>
<gene>
    <name evidence="10" type="ORF">DMP12_00080</name>
    <name evidence="8" type="ORF">GKG38_00320</name>
    <name evidence="9" type="ORF">GO738_13820</name>
</gene>
<protein>
    <submittedName>
        <fullName evidence="10">4Fe-4S dicluster domain-containing protein</fullName>
    </submittedName>
</protein>
<dbReference type="Pfam" id="PF12837">
    <property type="entry name" value="Fer4_6"/>
    <property type="match status" value="1"/>
</dbReference>
<dbReference type="EMBL" id="WKZA01000001">
    <property type="protein sequence ID" value="MSA93543.1"/>
    <property type="molecule type" value="Genomic_DNA"/>
</dbReference>
<keyword evidence="5" id="KW-0411">Iron-sulfur</keyword>
<dbReference type="SUPFAM" id="SSF54862">
    <property type="entry name" value="4Fe-4S ferredoxins"/>
    <property type="match status" value="1"/>
</dbReference>
<dbReference type="EMBL" id="WPOC01000031">
    <property type="protein sequence ID" value="MVN16402.1"/>
    <property type="molecule type" value="Genomic_DNA"/>
</dbReference>
<evidence type="ECO:0000313" key="8">
    <source>
        <dbReference type="EMBL" id="MSA93543.1"/>
    </source>
</evidence>
<evidence type="ECO:0000256" key="3">
    <source>
        <dbReference type="ARBA" id="ARBA00022723"/>
    </source>
</evidence>
<evidence type="ECO:0000313" key="11">
    <source>
        <dbReference type="Proteomes" id="UP000285258"/>
    </source>
</evidence>
<evidence type="ECO:0000259" key="7">
    <source>
        <dbReference type="PROSITE" id="PS51379"/>
    </source>
</evidence>
<dbReference type="PROSITE" id="PS51379">
    <property type="entry name" value="4FE4S_FER_2"/>
    <property type="match status" value="4"/>
</dbReference>
<feature type="region of interest" description="Disordered" evidence="6">
    <location>
        <begin position="219"/>
        <end position="255"/>
    </location>
</feature>
<dbReference type="GO" id="GO:0051539">
    <property type="term" value="F:4 iron, 4 sulfur cluster binding"/>
    <property type="evidence" value="ECO:0007669"/>
    <property type="project" value="UniProtKB-KW"/>
</dbReference>
<reference evidence="10" key="3">
    <citation type="journal article" date="2019" name="Microbiol. Resour. Announc.">
        <title>Draft Genome Sequences of Type Strains of Gordonibacter faecihominis, Paraeggerthella hongkongensis, Parvibacter caecicola,Slackia equolifaciens, Slackia faecicanis, and Slackia isoflavoniconvertens.</title>
        <authorList>
            <person name="Danylec N."/>
            <person name="Stoll D.A."/>
            <person name="Dotsch A."/>
            <person name="Huch M."/>
        </authorList>
    </citation>
    <scope>NUCLEOTIDE SEQUENCE</scope>
    <source>
        <strain evidence="10">DSM 27213</strain>
    </source>
</reference>
<reference evidence="10" key="2">
    <citation type="journal article" date="2019" name="Int. J. Syst. Evol. Microbiol.">
        <title>Gordonibacter faecihominis is a later heterotypic synonym of Gordonibacter urolithinfaciens.</title>
        <authorList>
            <person name="Danylec N."/>
            <person name="Stoll D.A."/>
            <person name="Huch M."/>
        </authorList>
    </citation>
    <scope>NUCLEOTIDE SEQUENCE</scope>
    <source>
        <strain evidence="10">DSM 27213</strain>
    </source>
</reference>
<feature type="domain" description="4Fe-4S ferredoxin-type" evidence="7">
    <location>
        <begin position="119"/>
        <end position="154"/>
    </location>
</feature>
<dbReference type="GO" id="GO:0046872">
    <property type="term" value="F:metal ion binding"/>
    <property type="evidence" value="ECO:0007669"/>
    <property type="project" value="UniProtKB-KW"/>
</dbReference>
<feature type="domain" description="4Fe-4S ferredoxin-type" evidence="7">
    <location>
        <begin position="45"/>
        <end position="74"/>
    </location>
</feature>
<keyword evidence="13" id="KW-1185">Reference proteome</keyword>
<evidence type="ECO:0000256" key="2">
    <source>
        <dbReference type="ARBA" id="ARBA00022485"/>
    </source>
</evidence>
<dbReference type="EMBL" id="QIBW01000001">
    <property type="protein sequence ID" value="ROT91956.1"/>
    <property type="molecule type" value="Genomic_DNA"/>
</dbReference>
<evidence type="ECO:0000256" key="6">
    <source>
        <dbReference type="SAM" id="MobiDB-lite"/>
    </source>
</evidence>
<dbReference type="Gene3D" id="3.30.70.20">
    <property type="match status" value="2"/>
</dbReference>
<proteinExistence type="predicted"/>
<evidence type="ECO:0000256" key="1">
    <source>
        <dbReference type="ARBA" id="ARBA00001966"/>
    </source>
</evidence>
<keyword evidence="4" id="KW-0408">Iron</keyword>
<dbReference type="Proteomes" id="UP000468327">
    <property type="component" value="Unassembled WGS sequence"/>
</dbReference>
<feature type="domain" description="4Fe-4S ferredoxin-type" evidence="7">
    <location>
        <begin position="84"/>
        <end position="113"/>
    </location>
</feature>
<dbReference type="InterPro" id="IPR017900">
    <property type="entry name" value="4Fe4S_Fe_S_CS"/>
</dbReference>
<dbReference type="PANTHER" id="PTHR24960">
    <property type="entry name" value="PHOTOSYSTEM I IRON-SULFUR CENTER-RELATED"/>
    <property type="match status" value="1"/>
</dbReference>
<dbReference type="AlphaFoldDB" id="A0A1Y4FZH9"/>
<reference evidence="9 13" key="5">
    <citation type="submission" date="2019-11" db="EMBL/GenBank/DDBJ databases">
        <title>Whole genome shotgun sequencing (WGS) data from Adlercreutzia equolifaciens ResAG-91, Eggerthella lenta MRI-F36, MRI-F37, MRI-F40, ResAG-49, ResAG-88, ResAG-121, ResAG-145, and Gordonibacter sp. ResAG-5, ResAG-26, ResAG-43, ResAG-50, ResAG-59.</title>
        <authorList>
            <person name="Stoll D.A."/>
            <person name="Danylec N."/>
            <person name="Franz C.M.A.P."/>
            <person name="Huch M."/>
        </authorList>
    </citation>
    <scope>NUCLEOTIDE SEQUENCE [LARGE SCALE GENOMIC DNA]</scope>
    <source>
        <strain evidence="9 13">ResAG-59</strain>
    </source>
</reference>
<evidence type="ECO:0000313" key="12">
    <source>
        <dbReference type="Proteomes" id="UP000462865"/>
    </source>
</evidence>
<dbReference type="RefSeq" id="WP_087190733.1">
    <property type="nucleotide sequence ID" value="NZ_CP168029.1"/>
</dbReference>
<dbReference type="PROSITE" id="PS51318">
    <property type="entry name" value="TAT"/>
    <property type="match status" value="1"/>
</dbReference>
<evidence type="ECO:0000256" key="4">
    <source>
        <dbReference type="ARBA" id="ARBA00023004"/>
    </source>
</evidence>
<evidence type="ECO:0000313" key="10">
    <source>
        <dbReference type="EMBL" id="ROT91956.1"/>
    </source>
</evidence>
<evidence type="ECO:0000313" key="9">
    <source>
        <dbReference type="EMBL" id="MVN16402.1"/>
    </source>
</evidence>